<evidence type="ECO:0000313" key="2">
    <source>
        <dbReference type="Proteomes" id="UP000287033"/>
    </source>
</evidence>
<evidence type="ECO:0000313" key="1">
    <source>
        <dbReference type="EMBL" id="GCC28797.1"/>
    </source>
</evidence>
<dbReference type="AlphaFoldDB" id="A0A401SEF2"/>
<reference evidence="1 2" key="1">
    <citation type="journal article" date="2018" name="Nat. Ecol. Evol.">
        <title>Shark genomes provide insights into elasmobranch evolution and the origin of vertebrates.</title>
        <authorList>
            <person name="Hara Y"/>
            <person name="Yamaguchi K"/>
            <person name="Onimaru K"/>
            <person name="Kadota M"/>
            <person name="Koyanagi M"/>
            <person name="Keeley SD"/>
            <person name="Tatsumi K"/>
            <person name="Tanaka K"/>
            <person name="Motone F"/>
            <person name="Kageyama Y"/>
            <person name="Nozu R"/>
            <person name="Adachi N"/>
            <person name="Nishimura O"/>
            <person name="Nakagawa R"/>
            <person name="Tanegashima C"/>
            <person name="Kiyatake I"/>
            <person name="Matsumoto R"/>
            <person name="Murakumo K"/>
            <person name="Nishida K"/>
            <person name="Terakita A"/>
            <person name="Kuratani S"/>
            <person name="Sato K"/>
            <person name="Hyodo S Kuraku.S."/>
        </authorList>
    </citation>
    <scope>NUCLEOTIDE SEQUENCE [LARGE SCALE GENOMIC DNA]</scope>
</reference>
<proteinExistence type="predicted"/>
<accession>A0A401SEF2</accession>
<comment type="caution">
    <text evidence="1">The sequence shown here is derived from an EMBL/GenBank/DDBJ whole genome shotgun (WGS) entry which is preliminary data.</text>
</comment>
<organism evidence="1 2">
    <name type="scientific">Chiloscyllium punctatum</name>
    <name type="common">Brownbanded bambooshark</name>
    <name type="synonym">Hemiscyllium punctatum</name>
    <dbReference type="NCBI Taxonomy" id="137246"/>
    <lineage>
        <taxon>Eukaryota</taxon>
        <taxon>Metazoa</taxon>
        <taxon>Chordata</taxon>
        <taxon>Craniata</taxon>
        <taxon>Vertebrata</taxon>
        <taxon>Chondrichthyes</taxon>
        <taxon>Elasmobranchii</taxon>
        <taxon>Galeomorphii</taxon>
        <taxon>Galeoidea</taxon>
        <taxon>Orectolobiformes</taxon>
        <taxon>Hemiscylliidae</taxon>
        <taxon>Chiloscyllium</taxon>
    </lineage>
</organism>
<dbReference type="Proteomes" id="UP000287033">
    <property type="component" value="Unassembled WGS sequence"/>
</dbReference>
<gene>
    <name evidence="1" type="ORF">chiPu_0007231</name>
</gene>
<name>A0A401SEF2_CHIPU</name>
<protein>
    <submittedName>
        <fullName evidence="1">Uncharacterized protein</fullName>
    </submittedName>
</protein>
<dbReference type="EMBL" id="BEZZ01000220">
    <property type="protein sequence ID" value="GCC28797.1"/>
    <property type="molecule type" value="Genomic_DNA"/>
</dbReference>
<sequence>MGIVNALGERVSSSNMGRKYLVRIVLQNLISILQFTKPQDESAIVVLLSNGGKKLGPQRWCSCFVMDSIGGRKWSSEQSHHSVLSSRWHFLRSKCRRKRVEKLMI</sequence>
<keyword evidence="2" id="KW-1185">Reference proteome</keyword>